<name>A0AAW0FJ22_9APHY</name>
<keyword evidence="4" id="KW-1185">Reference proteome</keyword>
<evidence type="ECO:0008006" key="5">
    <source>
        <dbReference type="Google" id="ProtNLM"/>
    </source>
</evidence>
<sequence length="318" mass="37359">MATHVFEEISVSAEEILQCSYSSWSRQVPQENLIPSKVLAIPREFLEYLESESITIPRKVEQATPNSDNEFSDWEEEEEERVDPTKNFPQFHQEIIKGIKELGGVIIPKLNWSAPKDATFMMINNEMKCSDVNDVYILLKLSNHINHDLDAAFEEVKEVPDIKYEMVLKQWININPALEFRIFIRQGRIIGVSQRDLNYYDYLEGLKPTFQELIDQFIESIDVNMEKMIIDVYIPKPYNRVIIIDINPFSRKYDPLLYTWNELLQETPNYEIRLINENNLGRFSHKENSENQVPLEVINASMNTESMIELAQKWSIYV</sequence>
<dbReference type="EMBL" id="JASBNA010000058">
    <property type="protein sequence ID" value="KAK7679529.1"/>
    <property type="molecule type" value="Genomic_DNA"/>
</dbReference>
<dbReference type="GO" id="GO:0005737">
    <property type="term" value="C:cytoplasm"/>
    <property type="evidence" value="ECO:0007669"/>
    <property type="project" value="TreeGrafter"/>
</dbReference>
<dbReference type="AlphaFoldDB" id="A0AAW0FJ22"/>
<proteinExistence type="inferred from homology"/>
<evidence type="ECO:0000256" key="2">
    <source>
        <dbReference type="SAM" id="MobiDB-lite"/>
    </source>
</evidence>
<reference evidence="3 4" key="1">
    <citation type="submission" date="2022-09" db="EMBL/GenBank/DDBJ databases">
        <authorList>
            <person name="Palmer J.M."/>
        </authorList>
    </citation>
    <scope>NUCLEOTIDE SEQUENCE [LARGE SCALE GENOMIC DNA]</scope>
    <source>
        <strain evidence="3 4">DSM 7382</strain>
    </source>
</reference>
<comment type="caution">
    <text evidence="3">The sequence shown here is derived from an EMBL/GenBank/DDBJ whole genome shotgun (WGS) entry which is preliminary data.</text>
</comment>
<feature type="region of interest" description="Disordered" evidence="2">
    <location>
        <begin position="59"/>
        <end position="84"/>
    </location>
</feature>
<evidence type="ECO:0000313" key="4">
    <source>
        <dbReference type="Proteomes" id="UP001385951"/>
    </source>
</evidence>
<protein>
    <recommendedName>
        <fullName evidence="5">Cell division cycle protein 123</fullName>
    </recommendedName>
</protein>
<gene>
    <name evidence="3" type="ORF">QCA50_017430</name>
</gene>
<dbReference type="Proteomes" id="UP001385951">
    <property type="component" value="Unassembled WGS sequence"/>
</dbReference>
<organism evidence="3 4">
    <name type="scientific">Cerrena zonata</name>
    <dbReference type="NCBI Taxonomy" id="2478898"/>
    <lineage>
        <taxon>Eukaryota</taxon>
        <taxon>Fungi</taxon>
        <taxon>Dikarya</taxon>
        <taxon>Basidiomycota</taxon>
        <taxon>Agaricomycotina</taxon>
        <taxon>Agaricomycetes</taxon>
        <taxon>Polyporales</taxon>
        <taxon>Cerrenaceae</taxon>
        <taxon>Cerrena</taxon>
    </lineage>
</organism>
<evidence type="ECO:0000313" key="3">
    <source>
        <dbReference type="EMBL" id="KAK7679529.1"/>
    </source>
</evidence>
<comment type="similarity">
    <text evidence="1">Belongs to the CDC123 family.</text>
</comment>
<dbReference type="PANTHER" id="PTHR15323">
    <property type="entry name" value="D123 PROTEIN"/>
    <property type="match status" value="1"/>
</dbReference>
<feature type="compositionally biased region" description="Acidic residues" evidence="2">
    <location>
        <begin position="70"/>
        <end position="81"/>
    </location>
</feature>
<dbReference type="PANTHER" id="PTHR15323:SF6">
    <property type="entry name" value="CELL DIVISION CYCLE PROTEIN 123 HOMOLOG"/>
    <property type="match status" value="1"/>
</dbReference>
<dbReference type="Pfam" id="PF07065">
    <property type="entry name" value="D123"/>
    <property type="match status" value="1"/>
</dbReference>
<evidence type="ECO:0000256" key="1">
    <source>
        <dbReference type="ARBA" id="ARBA00011047"/>
    </source>
</evidence>
<dbReference type="InterPro" id="IPR009772">
    <property type="entry name" value="CDC123"/>
</dbReference>
<accession>A0AAW0FJ22</accession>